<evidence type="ECO:0000313" key="13">
    <source>
        <dbReference type="Proteomes" id="UP000541535"/>
    </source>
</evidence>
<evidence type="ECO:0000259" key="7">
    <source>
        <dbReference type="Pfam" id="PF00460"/>
    </source>
</evidence>
<evidence type="ECO:0000256" key="2">
    <source>
        <dbReference type="ARBA" id="ARBA00004613"/>
    </source>
</evidence>
<evidence type="ECO:0000256" key="5">
    <source>
        <dbReference type="ARBA" id="ARBA00022525"/>
    </source>
</evidence>
<dbReference type="PANTHER" id="PTHR30033">
    <property type="entry name" value="FLAGELLAR HOOK-ASSOCIATED PROTEIN 1"/>
    <property type="match status" value="1"/>
</dbReference>
<dbReference type="GO" id="GO:0009424">
    <property type="term" value="C:bacterial-type flagellum hook"/>
    <property type="evidence" value="ECO:0007669"/>
    <property type="project" value="InterPro"/>
</dbReference>
<dbReference type="GO" id="GO:0005198">
    <property type="term" value="F:structural molecule activity"/>
    <property type="evidence" value="ECO:0007669"/>
    <property type="project" value="InterPro"/>
</dbReference>
<comment type="similarity">
    <text evidence="3">Belongs to the flagella basal body rod proteins family.</text>
</comment>
<dbReference type="NCBIfam" id="TIGR02492">
    <property type="entry name" value="flgK_ends"/>
    <property type="match status" value="1"/>
</dbReference>
<accession>A0A7W5FSN8</accession>
<dbReference type="InterPro" id="IPR053927">
    <property type="entry name" value="FlgK_helical"/>
</dbReference>
<evidence type="ECO:0000256" key="6">
    <source>
        <dbReference type="ARBA" id="ARBA00023143"/>
    </source>
</evidence>
<proteinExistence type="inferred from homology"/>
<evidence type="ECO:0000313" key="12">
    <source>
        <dbReference type="EMBL" id="MBB3117757.1"/>
    </source>
</evidence>
<dbReference type="InterPro" id="IPR049474">
    <property type="entry name" value="FlgK_D3"/>
</dbReference>
<dbReference type="PRINTS" id="PR01005">
    <property type="entry name" value="FLGHOOKAP1"/>
</dbReference>
<feature type="domain" description="Flagellar basal-body/hook protein C-terminal" evidence="8">
    <location>
        <begin position="613"/>
        <end position="651"/>
    </location>
</feature>
<gene>
    <name evidence="12" type="ORF">FHS03_000783</name>
</gene>
<sequence>MSSLLSIGQSGLLAAQVGLATTSHNITNANVPGYHRQVAVQSTTPGENTGVGFIGTGTEVAQIKRYYDDFLNKRVLNAESSQSAYTEYYTQISQIDNMLADTTTGLSPALQDFFKGVQDANSNPSSVASRQAMLSSAESLASRFQGMAGRLNELRDGFNSKTTSIVNEINTYASRIADLNNEIAGLSIDKLRLPNDLLDQRDQLISELNKRVKVTVMPGDNSMLNVSIGTGQPMVVGNKPFELTVTTSPTDVSRLAIGYKTANQIAALPESTFTGGSLGGLMEFRNTALDQAGNRLGQIAASLAATFNSQHQLGIDLKGAPGGNFFNDIKAVVGYDKRNSISSTLDIQAVIKDGTQVTASNYDMNFDGTNLVLTRASDGKQTTITPFPQTGPQMIDGVEYTITGVPANGDHAEIRPVAQAASSLSVALKDASKIALAAPIATSMPTTNTGTGKIDPGSVDAAYLLPGNALTAPLPLTYDSTANTLSGFPAGQDVTVTPPGGGTPTTYPAGTPVPFTDGAKISFGGISVSITGKPANGDQFVIGPNVNGVGDNRNGVALAGLQSKNVVGGTATFQSGYAQMVNYVGNKTRESQISMDASDGAVEQAMKAQQQLSGVNLDEEAANLLRYQQAYQASGKVMQTASQLFDVLLSLGR</sequence>
<dbReference type="AlphaFoldDB" id="A0A7W5FSN8"/>
<dbReference type="InterPro" id="IPR010930">
    <property type="entry name" value="Flg_bb/hook_C_dom"/>
</dbReference>
<keyword evidence="6" id="KW-0975">Bacterial flagellum</keyword>
<dbReference type="InterPro" id="IPR002371">
    <property type="entry name" value="FlgK"/>
</dbReference>
<comment type="caution">
    <text evidence="12">The sequence shown here is derived from an EMBL/GenBank/DDBJ whole genome shotgun (WGS) entry which is preliminary data.</text>
</comment>
<dbReference type="InterPro" id="IPR049119">
    <property type="entry name" value="FlgK_D2-like"/>
</dbReference>
<dbReference type="SUPFAM" id="SSF64518">
    <property type="entry name" value="Phase 1 flagellin"/>
    <property type="match status" value="2"/>
</dbReference>
<feature type="domain" description="Flagellar hook-associated protein 1 D2-like" evidence="9">
    <location>
        <begin position="338"/>
        <end position="416"/>
    </location>
</feature>
<evidence type="ECO:0000256" key="3">
    <source>
        <dbReference type="ARBA" id="ARBA00009677"/>
    </source>
</evidence>
<evidence type="ECO:0000259" key="8">
    <source>
        <dbReference type="Pfam" id="PF06429"/>
    </source>
</evidence>
<dbReference type="Pfam" id="PF21158">
    <property type="entry name" value="flgK_1st_1"/>
    <property type="match status" value="1"/>
</dbReference>
<reference evidence="12 13" key="1">
    <citation type="submission" date="2020-08" db="EMBL/GenBank/DDBJ databases">
        <title>Genomic Encyclopedia of Type Strains, Phase III (KMG-III): the genomes of soil and plant-associated and newly described type strains.</title>
        <authorList>
            <person name="Whitman W."/>
        </authorList>
    </citation>
    <scope>NUCLEOTIDE SEQUENCE [LARGE SCALE GENOMIC DNA]</scope>
    <source>
        <strain evidence="12 13">CECT 8897</strain>
    </source>
</reference>
<feature type="domain" description="Flagellar basal body rod protein N-terminal" evidence="7">
    <location>
        <begin position="6"/>
        <end position="34"/>
    </location>
</feature>
<evidence type="ECO:0000256" key="1">
    <source>
        <dbReference type="ARBA" id="ARBA00004365"/>
    </source>
</evidence>
<dbReference type="Pfam" id="PF06429">
    <property type="entry name" value="Flg_bbr_C"/>
    <property type="match status" value="1"/>
</dbReference>
<keyword evidence="12" id="KW-0282">Flagellum</keyword>
<feature type="domain" description="Flagellar hook-associated protein FlgK helical" evidence="11">
    <location>
        <begin position="92"/>
        <end position="326"/>
    </location>
</feature>
<evidence type="ECO:0000259" key="10">
    <source>
        <dbReference type="Pfam" id="PF21159"/>
    </source>
</evidence>
<organism evidence="12 13">
    <name type="scientific">Pseudoduganella violacea</name>
    <dbReference type="NCBI Taxonomy" id="1715466"/>
    <lineage>
        <taxon>Bacteria</taxon>
        <taxon>Pseudomonadati</taxon>
        <taxon>Pseudomonadota</taxon>
        <taxon>Betaproteobacteria</taxon>
        <taxon>Burkholderiales</taxon>
        <taxon>Oxalobacteraceae</taxon>
        <taxon>Telluria group</taxon>
        <taxon>Pseudoduganella</taxon>
    </lineage>
</organism>
<dbReference type="PANTHER" id="PTHR30033:SF1">
    <property type="entry name" value="FLAGELLAR HOOK-ASSOCIATED PROTEIN 1"/>
    <property type="match status" value="1"/>
</dbReference>
<dbReference type="GO" id="GO:0044780">
    <property type="term" value="P:bacterial-type flagellum assembly"/>
    <property type="evidence" value="ECO:0007669"/>
    <property type="project" value="InterPro"/>
</dbReference>
<dbReference type="GO" id="GO:0005576">
    <property type="term" value="C:extracellular region"/>
    <property type="evidence" value="ECO:0007669"/>
    <property type="project" value="UniProtKB-SubCell"/>
</dbReference>
<evidence type="ECO:0000259" key="11">
    <source>
        <dbReference type="Pfam" id="PF22638"/>
    </source>
</evidence>
<keyword evidence="13" id="KW-1185">Reference proteome</keyword>
<protein>
    <recommendedName>
        <fullName evidence="4">Flagellar hook-associated protein 1</fullName>
    </recommendedName>
</protein>
<dbReference type="Proteomes" id="UP000541535">
    <property type="component" value="Unassembled WGS sequence"/>
</dbReference>
<evidence type="ECO:0000259" key="9">
    <source>
        <dbReference type="Pfam" id="PF21158"/>
    </source>
</evidence>
<keyword evidence="5" id="KW-0964">Secreted</keyword>
<evidence type="ECO:0000256" key="4">
    <source>
        <dbReference type="ARBA" id="ARBA00016244"/>
    </source>
</evidence>
<dbReference type="Pfam" id="PF22638">
    <property type="entry name" value="FlgK_D1"/>
    <property type="match status" value="1"/>
</dbReference>
<comment type="subcellular location">
    <subcellularLocation>
        <location evidence="1">Bacterial flagellum</location>
    </subcellularLocation>
    <subcellularLocation>
        <location evidence="2">Secreted</location>
    </subcellularLocation>
</comment>
<dbReference type="InterPro" id="IPR001444">
    <property type="entry name" value="Flag_bb_rod_N"/>
</dbReference>
<dbReference type="Pfam" id="PF21159">
    <property type="entry name" value="FlgK_2nd"/>
    <property type="match status" value="1"/>
</dbReference>
<keyword evidence="12" id="KW-0966">Cell projection</keyword>
<dbReference type="RefSeq" id="WP_183439713.1">
    <property type="nucleotide sequence ID" value="NZ_JACHXD010000002.1"/>
</dbReference>
<keyword evidence="12" id="KW-0969">Cilium</keyword>
<dbReference type="EMBL" id="JACHXD010000002">
    <property type="protein sequence ID" value="MBB3117757.1"/>
    <property type="molecule type" value="Genomic_DNA"/>
</dbReference>
<dbReference type="Pfam" id="PF00460">
    <property type="entry name" value="Flg_bb_rod"/>
    <property type="match status" value="1"/>
</dbReference>
<name>A0A7W5FSN8_9BURK</name>
<feature type="domain" description="Flagellar hook-associated protein 1 D3" evidence="10">
    <location>
        <begin position="439"/>
        <end position="544"/>
    </location>
</feature>